<sequence length="416" mass="42267">MSIRKKTASVLAVTSVLALCGLGAAPSASAAAAAPVAAPLVTGTGGVQLVSYDAKTGAAVLSAGTASAGVKVGQVIDSLPCAAAPDGALLVVTGVRKAADGKMAVSTRPGAINELLGSKSASVNTALSASSFDVTPEVSGLEVSYVPRIDGASASASMALKLSADTDIDLPDGTSAEFSGSMEVAPAIDFDYTGAVFDVQKAHVGFTADTRADWHVKGRFATDDASIKVPLASLSASPVLKAAGLPVVVNLDLTLYAHITADGEVTVDVEQSYADDWGVYADYTKGSGWSRSTDSGNETAFPVKGSISGEGDIRTGLLTEGTVAIFDSLGVKAGVEPYLRTTVSGKVVFDGEGGVESQTGPVELYGGLDVGGALFARLRILGTTLFERDLPFTVYREEWPLLSVPGTSDDEVFADS</sequence>
<evidence type="ECO:0000313" key="3">
    <source>
        <dbReference type="Proteomes" id="UP001301731"/>
    </source>
</evidence>
<proteinExistence type="predicted"/>
<reference evidence="2 3" key="1">
    <citation type="submission" date="2023-10" db="EMBL/GenBank/DDBJ databases">
        <title>The genome sequence of Streptomyces sp. HUAS YS2.</title>
        <authorList>
            <person name="Mo P."/>
        </authorList>
    </citation>
    <scope>NUCLEOTIDE SEQUENCE [LARGE SCALE GENOMIC DNA]</scope>
    <source>
        <strain evidence="2 3">HUAS YS2</strain>
    </source>
</reference>
<organism evidence="2 3">
    <name type="scientific">Streptomyces solicathayae</name>
    <dbReference type="NCBI Taxonomy" id="3081768"/>
    <lineage>
        <taxon>Bacteria</taxon>
        <taxon>Bacillati</taxon>
        <taxon>Actinomycetota</taxon>
        <taxon>Actinomycetes</taxon>
        <taxon>Kitasatosporales</taxon>
        <taxon>Streptomycetaceae</taxon>
        <taxon>Streptomyces</taxon>
    </lineage>
</organism>
<protein>
    <recommendedName>
        <fullName evidence="4">Lipoprotein</fullName>
    </recommendedName>
</protein>
<feature type="signal peptide" evidence="1">
    <location>
        <begin position="1"/>
        <end position="30"/>
    </location>
</feature>
<dbReference type="RefSeq" id="WP_318102126.1">
    <property type="nucleotide sequence ID" value="NZ_CP137573.1"/>
</dbReference>
<name>A0ABZ0LP45_9ACTN</name>
<keyword evidence="3" id="KW-1185">Reference proteome</keyword>
<gene>
    <name evidence="2" type="ORF">R2D22_07655</name>
</gene>
<evidence type="ECO:0000313" key="2">
    <source>
        <dbReference type="EMBL" id="WOX21263.1"/>
    </source>
</evidence>
<dbReference type="Proteomes" id="UP001301731">
    <property type="component" value="Chromosome"/>
</dbReference>
<keyword evidence="1" id="KW-0732">Signal</keyword>
<evidence type="ECO:0008006" key="4">
    <source>
        <dbReference type="Google" id="ProtNLM"/>
    </source>
</evidence>
<accession>A0ABZ0LP45</accession>
<feature type="chain" id="PRO_5046684506" description="Lipoprotein" evidence="1">
    <location>
        <begin position="31"/>
        <end position="416"/>
    </location>
</feature>
<dbReference type="EMBL" id="CP137573">
    <property type="protein sequence ID" value="WOX21263.1"/>
    <property type="molecule type" value="Genomic_DNA"/>
</dbReference>
<evidence type="ECO:0000256" key="1">
    <source>
        <dbReference type="SAM" id="SignalP"/>
    </source>
</evidence>